<dbReference type="SUPFAM" id="SSF56731">
    <property type="entry name" value="DNA primase core"/>
    <property type="match status" value="1"/>
</dbReference>
<dbReference type="GO" id="GO:0006260">
    <property type="term" value="P:DNA replication"/>
    <property type="evidence" value="ECO:0007669"/>
    <property type="project" value="InterPro"/>
</dbReference>
<dbReference type="CDD" id="cd00188">
    <property type="entry name" value="TOPRIM"/>
    <property type="match status" value="1"/>
</dbReference>
<dbReference type="InterPro" id="IPR036977">
    <property type="entry name" value="DNA_primase_Znf_CHC2"/>
</dbReference>
<protein>
    <submittedName>
        <fullName evidence="1">Toprim-like</fullName>
    </submittedName>
</protein>
<reference evidence="2" key="1">
    <citation type="submission" date="2016-10" db="EMBL/GenBank/DDBJ databases">
        <authorList>
            <person name="Varghese N."/>
            <person name="Submissions S."/>
        </authorList>
    </citation>
    <scope>NUCLEOTIDE SEQUENCE [LARGE SCALE GENOMIC DNA]</scope>
    <source>
        <strain evidence="2">DSM 21580</strain>
    </source>
</reference>
<dbReference type="Proteomes" id="UP000236738">
    <property type="component" value="Unassembled WGS sequence"/>
</dbReference>
<organism evidence="1 2">
    <name type="scientific">Halpernia humi</name>
    <dbReference type="NCBI Taxonomy" id="493375"/>
    <lineage>
        <taxon>Bacteria</taxon>
        <taxon>Pseudomonadati</taxon>
        <taxon>Bacteroidota</taxon>
        <taxon>Flavobacteriia</taxon>
        <taxon>Flavobacteriales</taxon>
        <taxon>Weeksellaceae</taxon>
        <taxon>Chryseobacterium group</taxon>
        <taxon>Halpernia</taxon>
    </lineage>
</organism>
<dbReference type="AlphaFoldDB" id="A0A1H5X2A4"/>
<sequence length="282" mass="33238">MNCEQIKKKISIRSVLESFNLYPEKQNSKTAFYFAIDREEKKPSLCVDFVKNKAFDFGTGKSYDVVSIVQQMNKCSVSEALEYLKKFDIPVNSLNINRNESNKNYKILEVKEIEHPALVQYLKARKVFEQRHLVKEIHYQMNGKPYFGIGFYNNSGGIEIRNKYLKICLGKKDVTFIKNHNVKKEICVFEGYFDFLTYLRLPNAQNSNSDFLILNSTAMFFKIEEELKEYEKIVLFLDNDLNGKNLTEEIINKYESVEDCSVLYRSFKDLNVWFLSNLKEWQ</sequence>
<dbReference type="EMBL" id="FNUS01000002">
    <property type="protein sequence ID" value="SEG05911.1"/>
    <property type="molecule type" value="Genomic_DNA"/>
</dbReference>
<dbReference type="SUPFAM" id="SSF57783">
    <property type="entry name" value="Zinc beta-ribbon"/>
    <property type="match status" value="1"/>
</dbReference>
<evidence type="ECO:0000313" key="2">
    <source>
        <dbReference type="Proteomes" id="UP000236738"/>
    </source>
</evidence>
<name>A0A1H5X2A4_9FLAO</name>
<dbReference type="GO" id="GO:0008270">
    <property type="term" value="F:zinc ion binding"/>
    <property type="evidence" value="ECO:0007669"/>
    <property type="project" value="InterPro"/>
</dbReference>
<gene>
    <name evidence="1" type="ORF">SAMN05421847_1416</name>
</gene>
<dbReference type="OrthoDB" id="8536512at2"/>
<dbReference type="Pfam" id="PF13155">
    <property type="entry name" value="Toprim_2"/>
    <property type="match status" value="1"/>
</dbReference>
<keyword evidence="2" id="KW-1185">Reference proteome</keyword>
<dbReference type="RefSeq" id="WP_103913381.1">
    <property type="nucleotide sequence ID" value="NZ_FNUS01000002.1"/>
</dbReference>
<dbReference type="GO" id="GO:0003677">
    <property type="term" value="F:DNA binding"/>
    <property type="evidence" value="ECO:0007669"/>
    <property type="project" value="InterPro"/>
</dbReference>
<proteinExistence type="predicted"/>
<dbReference type="Gene3D" id="3.90.580.10">
    <property type="entry name" value="Zinc finger, CHC2-type domain"/>
    <property type="match status" value="1"/>
</dbReference>
<accession>A0A1H5X2A4</accession>
<evidence type="ECO:0000313" key="1">
    <source>
        <dbReference type="EMBL" id="SEG05911.1"/>
    </source>
</evidence>
<dbReference type="Gene3D" id="3.40.1360.10">
    <property type="match status" value="1"/>
</dbReference>